<dbReference type="SMART" id="SM00028">
    <property type="entry name" value="TPR"/>
    <property type="match status" value="6"/>
</dbReference>
<dbReference type="InterPro" id="IPR011990">
    <property type="entry name" value="TPR-like_helical_dom_sf"/>
</dbReference>
<dbReference type="SUPFAM" id="SSF48452">
    <property type="entry name" value="TPR-like"/>
    <property type="match status" value="2"/>
</dbReference>
<dbReference type="Pfam" id="PF14559">
    <property type="entry name" value="TPR_19"/>
    <property type="match status" value="2"/>
</dbReference>
<accession>A0ABT3JZX6</accession>
<feature type="repeat" description="TPR" evidence="1">
    <location>
        <begin position="32"/>
        <end position="65"/>
    </location>
</feature>
<keyword evidence="1" id="KW-0802">TPR repeat</keyword>
<gene>
    <name evidence="2" type="ORF">OK345_14560</name>
</gene>
<keyword evidence="3" id="KW-1185">Reference proteome</keyword>
<dbReference type="PANTHER" id="PTHR12558">
    <property type="entry name" value="CELL DIVISION CYCLE 16,23,27"/>
    <property type="match status" value="1"/>
</dbReference>
<proteinExistence type="predicted"/>
<dbReference type="PROSITE" id="PS50005">
    <property type="entry name" value="TPR"/>
    <property type="match status" value="3"/>
</dbReference>
<dbReference type="InterPro" id="IPR019734">
    <property type="entry name" value="TPR_rpt"/>
</dbReference>
<protein>
    <submittedName>
        <fullName evidence="2">Tetratricopeptide repeat protein</fullName>
    </submittedName>
</protein>
<comment type="caution">
    <text evidence="2">The sequence shown here is derived from an EMBL/GenBank/DDBJ whole genome shotgun (WGS) entry which is preliminary data.</text>
</comment>
<dbReference type="Proteomes" id="UP001209922">
    <property type="component" value="Unassembled WGS sequence"/>
</dbReference>
<name>A0ABT3JZX6_9XANT</name>
<dbReference type="PANTHER" id="PTHR12558:SF13">
    <property type="entry name" value="CELL DIVISION CYCLE PROTEIN 27 HOMOLOG"/>
    <property type="match status" value="1"/>
</dbReference>
<reference evidence="2 3" key="1">
    <citation type="submission" date="2022-10" db="EMBL/GenBank/DDBJ databases">
        <title>Xanthomonas sp. H13-6.</title>
        <authorList>
            <person name="Liu X."/>
            <person name="Deng Z."/>
            <person name="Jiang Y."/>
            <person name="Yu T."/>
            <person name="Ai J."/>
        </authorList>
    </citation>
    <scope>NUCLEOTIDE SEQUENCE [LARGE SCALE GENOMIC DNA]</scope>
    <source>
        <strain evidence="2 3">H13-6</strain>
    </source>
</reference>
<feature type="repeat" description="TPR" evidence="1">
    <location>
        <begin position="100"/>
        <end position="133"/>
    </location>
</feature>
<evidence type="ECO:0000256" key="1">
    <source>
        <dbReference type="PROSITE-ProRule" id="PRU00339"/>
    </source>
</evidence>
<dbReference type="RefSeq" id="WP_265128707.1">
    <property type="nucleotide sequence ID" value="NZ_JAPCHY010000013.1"/>
</dbReference>
<evidence type="ECO:0000313" key="3">
    <source>
        <dbReference type="Proteomes" id="UP001209922"/>
    </source>
</evidence>
<dbReference type="EMBL" id="JAPCHY010000013">
    <property type="protein sequence ID" value="MCW4473720.1"/>
    <property type="molecule type" value="Genomic_DNA"/>
</dbReference>
<evidence type="ECO:0000313" key="2">
    <source>
        <dbReference type="EMBL" id="MCW4473720.1"/>
    </source>
</evidence>
<feature type="repeat" description="TPR" evidence="1">
    <location>
        <begin position="168"/>
        <end position="201"/>
    </location>
</feature>
<dbReference type="Gene3D" id="1.25.40.10">
    <property type="entry name" value="Tetratricopeptide repeat domain"/>
    <property type="match status" value="3"/>
</dbReference>
<sequence>MQDKIIEALRRNAAEDAVTLARQWVETEPQLPQAHRWLALALQQQGQHPAALASLEQALALAPEDADLHLQRAGLLLAARQLQDADSALARSTELDPNQFSAYLMQAHLALARGDLEEAERLSRTAARLEPDHAQLATIDGLLALRRGDADRALALLSAASEQLPDDPRVLYALGFAYLHKQHLAFAERAFRRVIELAPVAATTLWALVAQLAQRQGHIEEAIEAMGHVLADPAGDVPAMRRLAGEFQLQAGRPAEALEHLRPVLAAAPEDRRSLQAALIAWERLGAADDARGTLDAALATTTDVHELWLARLAVEPVGSEQALAVIERWVAAMPEHLPALEAQMRISDMRDDPAAAEAVARRIVALEPGRISGEQRIVDALLLRDPPAAVKHVEKLIEAAPEQVRPELQQWLGLVQDRAGCQSEAVSSWLAFHREQAPNRLPLPPQGQAAQEWPPLAEVGEQMQTRPLLLWGAPGAGVERVAAVLGVSPRFRADRFGPNPPDDAFQKYTTVDALASGTLEPATLVAQWRERMPARGLDNDNMIDWLLWWDNTLLQALRPQLPEGRLLIALRDPRDMLLDWLAYGAPMPLAVTSVNDAANWLAGVLAQVAVLHEQDLYPHRLVRLDGIESDPQAVAQAVGQALGFTVQVPPSVGLPRLASGRWRHFAQVLAMPFSRLAPVAVRLGYPEV</sequence>
<organism evidence="2 3">
    <name type="scientific">Xanthomonas chitinilytica</name>
    <dbReference type="NCBI Taxonomy" id="2989819"/>
    <lineage>
        <taxon>Bacteria</taxon>
        <taxon>Pseudomonadati</taxon>
        <taxon>Pseudomonadota</taxon>
        <taxon>Gammaproteobacteria</taxon>
        <taxon>Lysobacterales</taxon>
        <taxon>Lysobacteraceae</taxon>
        <taxon>Xanthomonas</taxon>
    </lineage>
</organism>